<organism evidence="2 3">
    <name type="scientific">Streptomyces resistomycificus</name>
    <dbReference type="NCBI Taxonomy" id="67356"/>
    <lineage>
        <taxon>Bacteria</taxon>
        <taxon>Bacillati</taxon>
        <taxon>Actinomycetota</taxon>
        <taxon>Actinomycetes</taxon>
        <taxon>Kitasatosporales</taxon>
        <taxon>Streptomycetaceae</taxon>
        <taxon>Streptomyces</taxon>
        <taxon>Streptomyces aurantiacus group</taxon>
    </lineage>
</organism>
<dbReference type="RefSeq" id="WP_051869517.1">
    <property type="nucleotide sequence ID" value="NZ_KL575586.1"/>
</dbReference>
<dbReference type="GO" id="GO:0005829">
    <property type="term" value="C:cytosol"/>
    <property type="evidence" value="ECO:0007669"/>
    <property type="project" value="TreeGrafter"/>
</dbReference>
<dbReference type="PATRIC" id="fig|67356.5.peg.2639"/>
<dbReference type="SUPFAM" id="SSF51905">
    <property type="entry name" value="FAD/NAD(P)-binding domain"/>
    <property type="match status" value="1"/>
</dbReference>
<dbReference type="GO" id="GO:0050660">
    <property type="term" value="F:flavin adenine dinucleotide binding"/>
    <property type="evidence" value="ECO:0007669"/>
    <property type="project" value="TreeGrafter"/>
</dbReference>
<accession>A0A0L8LGI2</accession>
<dbReference type="Gene3D" id="3.50.50.60">
    <property type="entry name" value="FAD/NAD(P)-binding domain"/>
    <property type="match status" value="1"/>
</dbReference>
<comment type="caution">
    <text evidence="2">The sequence shown here is derived from an EMBL/GenBank/DDBJ whole genome shotgun (WGS) entry which is preliminary data.</text>
</comment>
<keyword evidence="1" id="KW-0560">Oxidoreductase</keyword>
<proteinExistence type="predicted"/>
<keyword evidence="3" id="KW-1185">Reference proteome</keyword>
<evidence type="ECO:0000313" key="2">
    <source>
        <dbReference type="EMBL" id="KOG37166.1"/>
    </source>
</evidence>
<dbReference type="SUPFAM" id="SSF51735">
    <property type="entry name" value="NAD(P)-binding Rossmann-fold domains"/>
    <property type="match status" value="1"/>
</dbReference>
<evidence type="ECO:0000313" key="3">
    <source>
        <dbReference type="Proteomes" id="UP000037251"/>
    </source>
</evidence>
<protein>
    <submittedName>
        <fullName evidence="2">Monooxygenase</fullName>
    </submittedName>
</protein>
<dbReference type="InterPro" id="IPR036291">
    <property type="entry name" value="NAD(P)-bd_dom_sf"/>
</dbReference>
<dbReference type="PANTHER" id="PTHR43539:SF78">
    <property type="entry name" value="FLAVIN-CONTAINING MONOOXYGENASE"/>
    <property type="match status" value="1"/>
</dbReference>
<dbReference type="Proteomes" id="UP000037251">
    <property type="component" value="Unassembled WGS sequence"/>
</dbReference>
<dbReference type="OrthoDB" id="4328825at2"/>
<dbReference type="Pfam" id="PF13738">
    <property type="entry name" value="Pyr_redox_3"/>
    <property type="match status" value="1"/>
</dbReference>
<gene>
    <name evidence="2" type="ORF">ADK37_12220</name>
</gene>
<dbReference type="AlphaFoldDB" id="A0A0L8LGI2"/>
<name>A0A0L8LGI2_9ACTN</name>
<dbReference type="EMBL" id="LGUS01000116">
    <property type="protein sequence ID" value="KOG37166.1"/>
    <property type="molecule type" value="Genomic_DNA"/>
</dbReference>
<dbReference type="STRING" id="67356.AQJ84_23940"/>
<evidence type="ECO:0000256" key="1">
    <source>
        <dbReference type="ARBA" id="ARBA00023002"/>
    </source>
</evidence>
<reference evidence="3" key="1">
    <citation type="submission" date="2015-07" db="EMBL/GenBank/DDBJ databases">
        <authorList>
            <person name="Ju K.-S."/>
            <person name="Doroghazi J.R."/>
            <person name="Metcalf W.W."/>
        </authorList>
    </citation>
    <scope>NUCLEOTIDE SEQUENCE [LARGE SCALE GENOMIC DNA]</scope>
    <source>
        <strain evidence="3">NRRL 2290</strain>
    </source>
</reference>
<dbReference type="InterPro" id="IPR036188">
    <property type="entry name" value="FAD/NAD-bd_sf"/>
</dbReference>
<dbReference type="eggNOG" id="COG2072">
    <property type="taxonomic scope" value="Bacteria"/>
</dbReference>
<dbReference type="PRINTS" id="PR00368">
    <property type="entry name" value="FADPNR"/>
</dbReference>
<dbReference type="PANTHER" id="PTHR43539">
    <property type="entry name" value="FLAVIN-BINDING MONOOXYGENASE-LIKE PROTEIN (AFU_ORTHOLOGUE AFUA_4G09220)"/>
    <property type="match status" value="1"/>
</dbReference>
<dbReference type="PRINTS" id="PR00469">
    <property type="entry name" value="PNDRDTASEII"/>
</dbReference>
<dbReference type="InterPro" id="IPR050982">
    <property type="entry name" value="Auxin_biosynth/cation_transpt"/>
</dbReference>
<keyword evidence="2" id="KW-0503">Monooxygenase</keyword>
<sequence>MPPTPQRDFSAFTIVVGAGPHGLAAAALLGRSGAPTVILERSDRVGASWAQRYDHLSLHTTPGTSKLPGLSVPRQAGPWVSRDDYVRYLESYVAHHRLDVRVTTPVQRIERAEPGSRARWLLHTPDGPVPTGAVVVATGRCHTPNLPRWPGRSTFTGTLLHSAHYRSPVPYRGQHVLVVGAGNSGTEIAGILAGAGAERVRIAVRTPPNILPRSSARWHAVGRLTEALPLGWRDRTSLLTQRLAVPDLTSRGLPRPRTGLYTRNVREGVNPVLDHGFVDAVRSGRVEPVAAVQAFDGPDVLLADGTRLRPDTVIAATGYQPNLHGLVGSLGVLDEAGLPLAVGARTNPEAVGLYFAGYTNPLTGVLRQAGIEARAIAQAFRRETARAALLTPHVGDRTADILRRGRPSG</sequence>
<dbReference type="GO" id="GO:0004497">
    <property type="term" value="F:monooxygenase activity"/>
    <property type="evidence" value="ECO:0007669"/>
    <property type="project" value="UniProtKB-KW"/>
</dbReference>